<name>A0A8S1RU74_9CILI</name>
<sequence length="130" mass="15435">MELLQSKSSKCKFILWNVQIMNWKKQQNFLINYQVQQQLPNIRRKLYERSIQINNVSYKEILQILLFLSFILISSASYLAFSSELSETVRKIWRIKSLLSKYQQKPLNDGGFLQLPEQCLLDTNLQVSIF</sequence>
<comment type="caution">
    <text evidence="2">The sequence shown here is derived from an EMBL/GenBank/DDBJ whole genome shotgun (WGS) entry which is preliminary data.</text>
</comment>
<keyword evidence="1" id="KW-1133">Transmembrane helix</keyword>
<evidence type="ECO:0008006" key="4">
    <source>
        <dbReference type="Google" id="ProtNLM"/>
    </source>
</evidence>
<keyword evidence="3" id="KW-1185">Reference proteome</keyword>
<evidence type="ECO:0000256" key="1">
    <source>
        <dbReference type="SAM" id="Phobius"/>
    </source>
</evidence>
<organism evidence="2 3">
    <name type="scientific">Paramecium sonneborni</name>
    <dbReference type="NCBI Taxonomy" id="65129"/>
    <lineage>
        <taxon>Eukaryota</taxon>
        <taxon>Sar</taxon>
        <taxon>Alveolata</taxon>
        <taxon>Ciliophora</taxon>
        <taxon>Intramacronucleata</taxon>
        <taxon>Oligohymenophorea</taxon>
        <taxon>Peniculida</taxon>
        <taxon>Parameciidae</taxon>
        <taxon>Paramecium</taxon>
    </lineage>
</organism>
<keyword evidence="1" id="KW-0472">Membrane</keyword>
<evidence type="ECO:0000313" key="2">
    <source>
        <dbReference type="EMBL" id="CAD8130887.1"/>
    </source>
</evidence>
<evidence type="ECO:0000313" key="3">
    <source>
        <dbReference type="Proteomes" id="UP000692954"/>
    </source>
</evidence>
<accession>A0A8S1RU74</accession>
<dbReference type="AlphaFoldDB" id="A0A8S1RU74"/>
<gene>
    <name evidence="2" type="ORF">PSON_ATCC_30995.1.T3400002</name>
</gene>
<keyword evidence="1" id="KW-0812">Transmembrane</keyword>
<proteinExistence type="predicted"/>
<dbReference type="EMBL" id="CAJJDN010000340">
    <property type="protein sequence ID" value="CAD8130887.1"/>
    <property type="molecule type" value="Genomic_DNA"/>
</dbReference>
<protein>
    <recommendedName>
        <fullName evidence="4">Transmembrane protein</fullName>
    </recommendedName>
</protein>
<reference evidence="2" key="1">
    <citation type="submission" date="2021-01" db="EMBL/GenBank/DDBJ databases">
        <authorList>
            <consortium name="Genoscope - CEA"/>
            <person name="William W."/>
        </authorList>
    </citation>
    <scope>NUCLEOTIDE SEQUENCE</scope>
</reference>
<dbReference type="Proteomes" id="UP000692954">
    <property type="component" value="Unassembled WGS sequence"/>
</dbReference>
<feature type="transmembrane region" description="Helical" evidence="1">
    <location>
        <begin position="61"/>
        <end position="81"/>
    </location>
</feature>